<protein>
    <submittedName>
        <fullName evidence="2">PEPxxWA-CTERM sorting domain-containing protein</fullName>
    </submittedName>
</protein>
<dbReference type="KEGG" id="schy:GVO57_00370"/>
<sequence length="220" mass="22828">MAAAAVLAPAVSAATTIDQRGTQVQVDGVAAADGQQFGSLRFSGSADPTPFDVLLGIDSQQNFSASWTHSYGALSGTVSSAFLQIGIWDIDSEAAGSQVGLLTLNGLSLKALLDREVESRPYGTGIYGLYTIELPELVYAQLLSGTSTFVLNLQGPGINVLGGTNFNAAILDFAKLTINTATTPPGPDPIPEPASWAMMIAGFGLAGTALRRRRPVLRTA</sequence>
<gene>
    <name evidence="2" type="ORF">GVO57_00370</name>
</gene>
<dbReference type="EMBL" id="CP047895">
    <property type="protein sequence ID" value="QHL91700.1"/>
    <property type="molecule type" value="Genomic_DNA"/>
</dbReference>
<evidence type="ECO:0000313" key="2">
    <source>
        <dbReference type="EMBL" id="QHL91700.1"/>
    </source>
</evidence>
<name>A0A7Z2NXN6_9SPHN</name>
<reference evidence="2 3" key="1">
    <citation type="submission" date="2020-01" db="EMBL/GenBank/DDBJ databases">
        <title>Sphingomonas sp. C33 whole genome sequece.</title>
        <authorList>
            <person name="Park C."/>
        </authorList>
    </citation>
    <scope>NUCLEOTIDE SEQUENCE [LARGE SCALE GENOMIC DNA]</scope>
    <source>
        <strain evidence="2 3">C33</strain>
    </source>
</reference>
<evidence type="ECO:0000313" key="3">
    <source>
        <dbReference type="Proteomes" id="UP000464468"/>
    </source>
</evidence>
<organism evidence="2 3">
    <name type="scientific">Sphingomonas changnyeongensis</name>
    <dbReference type="NCBI Taxonomy" id="2698679"/>
    <lineage>
        <taxon>Bacteria</taxon>
        <taxon>Pseudomonadati</taxon>
        <taxon>Pseudomonadota</taxon>
        <taxon>Alphaproteobacteria</taxon>
        <taxon>Sphingomonadales</taxon>
        <taxon>Sphingomonadaceae</taxon>
        <taxon>Sphingomonas</taxon>
    </lineage>
</organism>
<dbReference type="NCBIfam" id="NF035944">
    <property type="entry name" value="PEPxxWA-CTERM"/>
    <property type="match status" value="1"/>
</dbReference>
<evidence type="ECO:0000259" key="1">
    <source>
        <dbReference type="Pfam" id="PF07589"/>
    </source>
</evidence>
<dbReference type="AlphaFoldDB" id="A0A7Z2NXN6"/>
<dbReference type="Proteomes" id="UP000464468">
    <property type="component" value="Chromosome"/>
</dbReference>
<keyword evidence="3" id="KW-1185">Reference proteome</keyword>
<dbReference type="Pfam" id="PF07589">
    <property type="entry name" value="PEP-CTERM"/>
    <property type="match status" value="1"/>
</dbReference>
<dbReference type="InterPro" id="IPR013424">
    <property type="entry name" value="Ice-binding_C"/>
</dbReference>
<accession>A0A7Z2NXN6</accession>
<dbReference type="NCBIfam" id="TIGR02595">
    <property type="entry name" value="PEP_CTERM"/>
    <property type="match status" value="1"/>
</dbReference>
<proteinExistence type="predicted"/>
<feature type="domain" description="Ice-binding protein C-terminal" evidence="1">
    <location>
        <begin position="189"/>
        <end position="213"/>
    </location>
</feature>